<dbReference type="PANTHER" id="PTHR12112:SF22">
    <property type="entry name" value="MANGANESE-DEPENDENT INORGANIC PYROPHOSPHATASE-RELATED"/>
    <property type="match status" value="1"/>
</dbReference>
<dbReference type="AlphaFoldDB" id="A0A8S2MIV9"/>
<evidence type="ECO:0000256" key="7">
    <source>
        <dbReference type="ARBA" id="ARBA00032535"/>
    </source>
</evidence>
<dbReference type="Proteomes" id="UP000681720">
    <property type="component" value="Unassembled WGS sequence"/>
</dbReference>
<keyword evidence="4" id="KW-0479">Metal-binding</keyword>
<evidence type="ECO:0000259" key="9">
    <source>
        <dbReference type="SMART" id="SM01131"/>
    </source>
</evidence>
<evidence type="ECO:0000256" key="5">
    <source>
        <dbReference type="ARBA" id="ARBA00022801"/>
    </source>
</evidence>
<dbReference type="Gene3D" id="3.10.310.20">
    <property type="entry name" value="DHHA2 domain"/>
    <property type="match status" value="1"/>
</dbReference>
<dbReference type="Pfam" id="PF02833">
    <property type="entry name" value="DHHA2"/>
    <property type="match status" value="1"/>
</dbReference>
<keyword evidence="6" id="KW-0464">Manganese</keyword>
<dbReference type="SUPFAM" id="SSF64182">
    <property type="entry name" value="DHH phosphoesterases"/>
    <property type="match status" value="1"/>
</dbReference>
<dbReference type="EMBL" id="CAJOBJ010003171">
    <property type="protein sequence ID" value="CAF3955780.1"/>
    <property type="molecule type" value="Genomic_DNA"/>
</dbReference>
<evidence type="ECO:0000256" key="6">
    <source>
        <dbReference type="ARBA" id="ARBA00023211"/>
    </source>
</evidence>
<dbReference type="GO" id="GO:0005737">
    <property type="term" value="C:cytoplasm"/>
    <property type="evidence" value="ECO:0007669"/>
    <property type="project" value="InterPro"/>
</dbReference>
<evidence type="ECO:0000256" key="3">
    <source>
        <dbReference type="ARBA" id="ARBA00012146"/>
    </source>
</evidence>
<dbReference type="InterPro" id="IPR038222">
    <property type="entry name" value="DHHA2_dom_sf"/>
</dbReference>
<gene>
    <name evidence="10" type="ORF">GIL414_LOCUS9337</name>
</gene>
<dbReference type="InterPro" id="IPR001667">
    <property type="entry name" value="DDH_dom"/>
</dbReference>
<dbReference type="GO" id="GO:0004427">
    <property type="term" value="F:inorganic diphosphate phosphatase activity"/>
    <property type="evidence" value="ECO:0007669"/>
    <property type="project" value="UniProtKB-EC"/>
</dbReference>
<evidence type="ECO:0000256" key="1">
    <source>
        <dbReference type="ARBA" id="ARBA00001936"/>
    </source>
</evidence>
<evidence type="ECO:0000313" key="10">
    <source>
        <dbReference type="EMBL" id="CAF3955780.1"/>
    </source>
</evidence>
<sequence length="269" mass="30173">ETEFVLNTAQVQSPDVLSEDIPDGSEVVLVDHNERSQSISNLVNMNITHAIDHHKLGDLTTSQPAYIRFEPVGCTATILAKMYLEKNIPIDRATATLLLSAIISDTLHFRSATTTNDDRNIVTYLQPISGITDLQSYVDILFEAKSDLTGLTTEQIVLGNYKIYFFQNQKWGVGVAETWYPNYLLNQKNELLLEMVKEKDRSNLTGILFSIIDILNEKNLMLIAGEPENTVVRAAFNVDVTDQMADLGARLSLKLQIIPPLEVYFNKNP</sequence>
<dbReference type="InterPro" id="IPR038763">
    <property type="entry name" value="DHH_sf"/>
</dbReference>
<protein>
    <recommendedName>
        <fullName evidence="3">inorganic diphosphatase</fullName>
        <ecNumber evidence="3">3.6.1.1</ecNumber>
    </recommendedName>
    <alternativeName>
        <fullName evidence="7">Pyrophosphate phospho-hydrolase</fullName>
    </alternativeName>
</protein>
<evidence type="ECO:0000256" key="4">
    <source>
        <dbReference type="ARBA" id="ARBA00022723"/>
    </source>
</evidence>
<name>A0A8S2MIV9_9BILA</name>
<feature type="non-terminal residue" evidence="10">
    <location>
        <position position="1"/>
    </location>
</feature>
<dbReference type="SMART" id="SM01131">
    <property type="entry name" value="DHHA2"/>
    <property type="match status" value="1"/>
</dbReference>
<reference evidence="10" key="1">
    <citation type="submission" date="2021-02" db="EMBL/GenBank/DDBJ databases">
        <authorList>
            <person name="Nowell W R."/>
        </authorList>
    </citation>
    <scope>NUCLEOTIDE SEQUENCE</scope>
</reference>
<evidence type="ECO:0000256" key="8">
    <source>
        <dbReference type="ARBA" id="ARBA00047820"/>
    </source>
</evidence>
<comment type="cofactor">
    <cofactor evidence="1">
        <name>Mn(2+)</name>
        <dbReference type="ChEBI" id="CHEBI:29035"/>
    </cofactor>
</comment>
<dbReference type="PANTHER" id="PTHR12112">
    <property type="entry name" value="BNIP - RELATED"/>
    <property type="match status" value="1"/>
</dbReference>
<dbReference type="Gene3D" id="3.90.1640.10">
    <property type="entry name" value="inorganic pyrophosphatase (n-terminal core)"/>
    <property type="match status" value="1"/>
</dbReference>
<dbReference type="Pfam" id="PF01368">
    <property type="entry name" value="DHH"/>
    <property type="match status" value="1"/>
</dbReference>
<keyword evidence="5" id="KW-0378">Hydrolase</keyword>
<comment type="similarity">
    <text evidence="2">Belongs to the PPase class C family. Prune subfamily.</text>
</comment>
<dbReference type="EC" id="3.6.1.1" evidence="3"/>
<evidence type="ECO:0000313" key="11">
    <source>
        <dbReference type="Proteomes" id="UP000681720"/>
    </source>
</evidence>
<proteinExistence type="inferred from homology"/>
<dbReference type="InterPro" id="IPR004097">
    <property type="entry name" value="DHHA2"/>
</dbReference>
<organism evidence="10 11">
    <name type="scientific">Rotaria magnacalcarata</name>
    <dbReference type="NCBI Taxonomy" id="392030"/>
    <lineage>
        <taxon>Eukaryota</taxon>
        <taxon>Metazoa</taxon>
        <taxon>Spiralia</taxon>
        <taxon>Gnathifera</taxon>
        <taxon>Rotifera</taxon>
        <taxon>Eurotatoria</taxon>
        <taxon>Bdelloidea</taxon>
        <taxon>Philodinida</taxon>
        <taxon>Philodinidae</taxon>
        <taxon>Rotaria</taxon>
    </lineage>
</organism>
<evidence type="ECO:0000256" key="2">
    <source>
        <dbReference type="ARBA" id="ARBA00010331"/>
    </source>
</evidence>
<dbReference type="GO" id="GO:0046872">
    <property type="term" value="F:metal ion binding"/>
    <property type="evidence" value="ECO:0007669"/>
    <property type="project" value="UniProtKB-KW"/>
</dbReference>
<accession>A0A8S2MIV9</accession>
<comment type="catalytic activity">
    <reaction evidence="8">
        <text>diphosphate + H2O = 2 phosphate + H(+)</text>
        <dbReference type="Rhea" id="RHEA:24576"/>
        <dbReference type="ChEBI" id="CHEBI:15377"/>
        <dbReference type="ChEBI" id="CHEBI:15378"/>
        <dbReference type="ChEBI" id="CHEBI:33019"/>
        <dbReference type="ChEBI" id="CHEBI:43474"/>
        <dbReference type="EC" id="3.6.1.1"/>
    </reaction>
</comment>
<comment type="caution">
    <text evidence="10">The sequence shown here is derived from an EMBL/GenBank/DDBJ whole genome shotgun (WGS) entry which is preliminary data.</text>
</comment>
<feature type="domain" description="DHHA2" evidence="9">
    <location>
        <begin position="138"/>
        <end position="265"/>
    </location>
</feature>